<sequence>MRHGRAAGAGLWRAPPQPSETKPQGKRCECGGSGTCVGPGTAQQEWCKAIQSAAAISASSAASESETENSQPPSDRQTTPD</sequence>
<dbReference type="EMBL" id="JANPWB010000011">
    <property type="protein sequence ID" value="KAJ1132731.1"/>
    <property type="molecule type" value="Genomic_DNA"/>
</dbReference>
<name>A0AAV7PZM2_PLEWA</name>
<dbReference type="AlphaFoldDB" id="A0AAV7PZM2"/>
<evidence type="ECO:0000313" key="2">
    <source>
        <dbReference type="EMBL" id="KAJ1132731.1"/>
    </source>
</evidence>
<keyword evidence="3" id="KW-1185">Reference proteome</keyword>
<proteinExistence type="predicted"/>
<comment type="caution">
    <text evidence="2">The sequence shown here is derived from an EMBL/GenBank/DDBJ whole genome shotgun (WGS) entry which is preliminary data.</text>
</comment>
<feature type="compositionally biased region" description="Polar residues" evidence="1">
    <location>
        <begin position="68"/>
        <end position="81"/>
    </location>
</feature>
<evidence type="ECO:0000256" key="1">
    <source>
        <dbReference type="SAM" id="MobiDB-lite"/>
    </source>
</evidence>
<protein>
    <submittedName>
        <fullName evidence="2">Uncharacterized protein</fullName>
    </submittedName>
</protein>
<feature type="region of interest" description="Disordered" evidence="1">
    <location>
        <begin position="56"/>
        <end position="81"/>
    </location>
</feature>
<feature type="region of interest" description="Disordered" evidence="1">
    <location>
        <begin position="1"/>
        <end position="29"/>
    </location>
</feature>
<reference evidence="2" key="1">
    <citation type="journal article" date="2022" name="bioRxiv">
        <title>Sequencing and chromosome-scale assembly of the giantPleurodeles waltlgenome.</title>
        <authorList>
            <person name="Brown T."/>
            <person name="Elewa A."/>
            <person name="Iarovenko S."/>
            <person name="Subramanian E."/>
            <person name="Araus A.J."/>
            <person name="Petzold A."/>
            <person name="Susuki M."/>
            <person name="Suzuki K.-i.T."/>
            <person name="Hayashi T."/>
            <person name="Toyoda A."/>
            <person name="Oliveira C."/>
            <person name="Osipova E."/>
            <person name="Leigh N.D."/>
            <person name="Simon A."/>
            <person name="Yun M.H."/>
        </authorList>
    </citation>
    <scope>NUCLEOTIDE SEQUENCE</scope>
    <source>
        <strain evidence="2">20211129_DDA</strain>
        <tissue evidence="2">Liver</tissue>
    </source>
</reference>
<gene>
    <name evidence="2" type="ORF">NDU88_011034</name>
</gene>
<accession>A0AAV7PZM2</accession>
<evidence type="ECO:0000313" key="3">
    <source>
        <dbReference type="Proteomes" id="UP001066276"/>
    </source>
</evidence>
<organism evidence="2 3">
    <name type="scientific">Pleurodeles waltl</name>
    <name type="common">Iberian ribbed newt</name>
    <dbReference type="NCBI Taxonomy" id="8319"/>
    <lineage>
        <taxon>Eukaryota</taxon>
        <taxon>Metazoa</taxon>
        <taxon>Chordata</taxon>
        <taxon>Craniata</taxon>
        <taxon>Vertebrata</taxon>
        <taxon>Euteleostomi</taxon>
        <taxon>Amphibia</taxon>
        <taxon>Batrachia</taxon>
        <taxon>Caudata</taxon>
        <taxon>Salamandroidea</taxon>
        <taxon>Salamandridae</taxon>
        <taxon>Pleurodelinae</taxon>
        <taxon>Pleurodeles</taxon>
    </lineage>
</organism>
<dbReference type="Proteomes" id="UP001066276">
    <property type="component" value="Chromosome 7"/>
</dbReference>